<keyword evidence="2" id="KW-0238">DNA-binding</keyword>
<evidence type="ECO:0000313" key="6">
    <source>
        <dbReference type="EMBL" id="OIQ75889.1"/>
    </source>
</evidence>
<feature type="domain" description="Tyr recombinase" evidence="4">
    <location>
        <begin position="183"/>
        <end position="366"/>
    </location>
</feature>
<protein>
    <submittedName>
        <fullName evidence="6">Tyrosine recombinase XerD</fullName>
    </submittedName>
</protein>
<dbReference type="InterPro" id="IPR050090">
    <property type="entry name" value="Tyrosine_recombinase_XerCD"/>
</dbReference>
<evidence type="ECO:0000256" key="1">
    <source>
        <dbReference type="ARBA" id="ARBA00022908"/>
    </source>
</evidence>
<reference evidence="6" key="1">
    <citation type="submission" date="2016-10" db="EMBL/GenBank/DDBJ databases">
        <title>Sequence of Gallionella enrichment culture.</title>
        <authorList>
            <person name="Poehlein A."/>
            <person name="Muehling M."/>
            <person name="Daniel R."/>
        </authorList>
    </citation>
    <scope>NUCLEOTIDE SEQUENCE</scope>
</reference>
<dbReference type="CDD" id="cd01188">
    <property type="entry name" value="INT_RitA_C_like"/>
    <property type="match status" value="1"/>
</dbReference>
<dbReference type="Gene3D" id="1.10.443.10">
    <property type="entry name" value="Intergrase catalytic core"/>
    <property type="match status" value="1"/>
</dbReference>
<keyword evidence="3" id="KW-0233">DNA recombination</keyword>
<dbReference type="AlphaFoldDB" id="A0A1J5PWN2"/>
<keyword evidence="1" id="KW-0229">DNA integration</keyword>
<dbReference type="PANTHER" id="PTHR30349:SF90">
    <property type="entry name" value="TYROSINE RECOMBINASE XERD"/>
    <property type="match status" value="1"/>
</dbReference>
<organism evidence="6">
    <name type="scientific">mine drainage metagenome</name>
    <dbReference type="NCBI Taxonomy" id="410659"/>
    <lineage>
        <taxon>unclassified sequences</taxon>
        <taxon>metagenomes</taxon>
        <taxon>ecological metagenomes</taxon>
    </lineage>
</organism>
<accession>A0A1J5PWN2</accession>
<dbReference type="Gene3D" id="1.10.150.130">
    <property type="match status" value="1"/>
</dbReference>
<dbReference type="PANTHER" id="PTHR30349">
    <property type="entry name" value="PHAGE INTEGRASE-RELATED"/>
    <property type="match status" value="1"/>
</dbReference>
<name>A0A1J5PWN2_9ZZZZ</name>
<feature type="domain" description="Core-binding (CB)" evidence="5">
    <location>
        <begin position="74"/>
        <end position="160"/>
    </location>
</feature>
<evidence type="ECO:0000259" key="5">
    <source>
        <dbReference type="PROSITE" id="PS51900"/>
    </source>
</evidence>
<evidence type="ECO:0000256" key="2">
    <source>
        <dbReference type="ARBA" id="ARBA00023125"/>
    </source>
</evidence>
<gene>
    <name evidence="6" type="primary">xerD_38</name>
    <name evidence="6" type="ORF">GALL_424400</name>
</gene>
<dbReference type="PROSITE" id="PS51900">
    <property type="entry name" value="CB"/>
    <property type="match status" value="1"/>
</dbReference>
<evidence type="ECO:0000256" key="3">
    <source>
        <dbReference type="ARBA" id="ARBA00023172"/>
    </source>
</evidence>
<dbReference type="GO" id="GO:0015074">
    <property type="term" value="P:DNA integration"/>
    <property type="evidence" value="ECO:0007669"/>
    <property type="project" value="UniProtKB-KW"/>
</dbReference>
<dbReference type="SUPFAM" id="SSF56349">
    <property type="entry name" value="DNA breaking-rejoining enzymes"/>
    <property type="match status" value="1"/>
</dbReference>
<proteinExistence type="predicted"/>
<dbReference type="EMBL" id="MLJW01002025">
    <property type="protein sequence ID" value="OIQ75889.1"/>
    <property type="molecule type" value="Genomic_DNA"/>
</dbReference>
<sequence>MKTSTRLVTDFAVWLDQRGIECHSLSKKHVADYLDERWLQRRRRRGDAFTLEAFAQLVAFDGYEVRPEQTVVISPALRVRQEFEQYLLRERGLAAASIRLYGDSVGRFLDGAFGSAEVRLDQLTAPDVIGFVQTEAARLRHPKRAQVMTTALRSFLQYGRYCGEIVADLHTCVPTVANWSLAGIPRTISPAQVQSLLGGCNRQSATGRRDYAMLLLISRLGLRASEVVDLTLDDLDWTEGAIRIRGPAQRADRLPLPADVGAALVDYLRHGRPDCDSRNVFIRSRAPQRALLGPSAVSCIVCRALRRAGIVSPTQGAHLLRHSLATQMLGGGASLCEIAEILRHRNPQTTTIYAKVDLVSLHTLALPWPGGVQ</sequence>
<dbReference type="Pfam" id="PF00589">
    <property type="entry name" value="Phage_integrase"/>
    <property type="match status" value="1"/>
</dbReference>
<dbReference type="Pfam" id="PF02899">
    <property type="entry name" value="Phage_int_SAM_1"/>
    <property type="match status" value="1"/>
</dbReference>
<dbReference type="InterPro" id="IPR002104">
    <property type="entry name" value="Integrase_catalytic"/>
</dbReference>
<dbReference type="GO" id="GO:0006310">
    <property type="term" value="P:DNA recombination"/>
    <property type="evidence" value="ECO:0007669"/>
    <property type="project" value="UniProtKB-KW"/>
</dbReference>
<dbReference type="InterPro" id="IPR011010">
    <property type="entry name" value="DNA_brk_join_enz"/>
</dbReference>
<comment type="caution">
    <text evidence="6">The sequence shown here is derived from an EMBL/GenBank/DDBJ whole genome shotgun (WGS) entry which is preliminary data.</text>
</comment>
<dbReference type="InterPro" id="IPR013762">
    <property type="entry name" value="Integrase-like_cat_sf"/>
</dbReference>
<dbReference type="InterPro" id="IPR010998">
    <property type="entry name" value="Integrase_recombinase_N"/>
</dbReference>
<dbReference type="InterPro" id="IPR004107">
    <property type="entry name" value="Integrase_SAM-like_N"/>
</dbReference>
<dbReference type="PROSITE" id="PS51898">
    <property type="entry name" value="TYR_RECOMBINASE"/>
    <property type="match status" value="1"/>
</dbReference>
<dbReference type="InterPro" id="IPR044068">
    <property type="entry name" value="CB"/>
</dbReference>
<evidence type="ECO:0000259" key="4">
    <source>
        <dbReference type="PROSITE" id="PS51898"/>
    </source>
</evidence>
<dbReference type="GO" id="GO:0003677">
    <property type="term" value="F:DNA binding"/>
    <property type="evidence" value="ECO:0007669"/>
    <property type="project" value="UniProtKB-KW"/>
</dbReference>